<dbReference type="GO" id="GO:0005737">
    <property type="term" value="C:cytoplasm"/>
    <property type="evidence" value="ECO:0007669"/>
    <property type="project" value="TreeGrafter"/>
</dbReference>
<evidence type="ECO:0000313" key="11">
    <source>
        <dbReference type="EMBL" id="KAK3257780.1"/>
    </source>
</evidence>
<evidence type="ECO:0000256" key="8">
    <source>
        <dbReference type="ARBA" id="ARBA00047306"/>
    </source>
</evidence>
<dbReference type="Proteomes" id="UP001190700">
    <property type="component" value="Unassembled WGS sequence"/>
</dbReference>
<dbReference type="InterPro" id="IPR008576">
    <property type="entry name" value="MeTrfase_NTM1"/>
</dbReference>
<protein>
    <recommendedName>
        <fullName evidence="6">Alpha N-terminal protein methyltransferase 1</fullName>
        <ecNumber evidence="5">2.1.1.244</ecNumber>
    </recommendedName>
    <alternativeName>
        <fullName evidence="7">X-Pro-Lys N-terminal protein methyltransferase 1</fullName>
    </alternativeName>
</protein>
<comment type="caution">
    <text evidence="11">The sequence shown here is derived from an EMBL/GenBank/DDBJ whole genome shotgun (WGS) entry which is preliminary data.</text>
</comment>
<keyword evidence="3" id="KW-0808">Transferase</keyword>
<evidence type="ECO:0000256" key="3">
    <source>
        <dbReference type="ARBA" id="ARBA00022679"/>
    </source>
</evidence>
<dbReference type="AlphaFoldDB" id="A0AAE0KRI0"/>
<dbReference type="Gene3D" id="3.40.50.150">
    <property type="entry name" value="Vaccinia Virus protein VP39"/>
    <property type="match status" value="1"/>
</dbReference>
<dbReference type="EC" id="2.1.1.244" evidence="5"/>
<proteinExistence type="inferred from homology"/>
<evidence type="ECO:0000256" key="4">
    <source>
        <dbReference type="ARBA" id="ARBA00022691"/>
    </source>
</evidence>
<evidence type="ECO:0000256" key="10">
    <source>
        <dbReference type="ARBA" id="ARBA00048167"/>
    </source>
</evidence>
<comment type="catalytic activity">
    <reaction evidence="8">
        <text>N-terminal L-seryl-L-prolyl-L-lysyl-[protein] + 3 S-adenosyl-L-methionine = N-terminal N,N,N-trimethyl-L-seryl-L-prolyl-L-lysyl-[protein] + 3 S-adenosyl-L-homocysteine + 3 H(+)</text>
        <dbReference type="Rhea" id="RHEA:54724"/>
        <dbReference type="Rhea" id="RHEA-COMP:13789"/>
        <dbReference type="Rhea" id="RHEA-COMP:13973"/>
        <dbReference type="ChEBI" id="CHEBI:15378"/>
        <dbReference type="ChEBI" id="CHEBI:57856"/>
        <dbReference type="ChEBI" id="CHEBI:59789"/>
        <dbReference type="ChEBI" id="CHEBI:138061"/>
        <dbReference type="ChEBI" id="CHEBI:138317"/>
        <dbReference type="EC" id="2.1.1.244"/>
    </reaction>
</comment>
<evidence type="ECO:0000256" key="5">
    <source>
        <dbReference type="ARBA" id="ARBA00039112"/>
    </source>
</evidence>
<evidence type="ECO:0000256" key="1">
    <source>
        <dbReference type="ARBA" id="ARBA00009059"/>
    </source>
</evidence>
<evidence type="ECO:0000256" key="9">
    <source>
        <dbReference type="ARBA" id="ARBA00047885"/>
    </source>
</evidence>
<organism evidence="11 12">
    <name type="scientific">Cymbomonas tetramitiformis</name>
    <dbReference type="NCBI Taxonomy" id="36881"/>
    <lineage>
        <taxon>Eukaryota</taxon>
        <taxon>Viridiplantae</taxon>
        <taxon>Chlorophyta</taxon>
        <taxon>Pyramimonadophyceae</taxon>
        <taxon>Pyramimonadales</taxon>
        <taxon>Pyramimonadaceae</taxon>
        <taxon>Cymbomonas</taxon>
    </lineage>
</organism>
<keyword evidence="4" id="KW-0949">S-adenosyl-L-methionine</keyword>
<evidence type="ECO:0000256" key="2">
    <source>
        <dbReference type="ARBA" id="ARBA00022603"/>
    </source>
</evidence>
<evidence type="ECO:0000256" key="7">
    <source>
        <dbReference type="ARBA" id="ARBA00043129"/>
    </source>
</evidence>
<dbReference type="EMBL" id="LGRX02020121">
    <property type="protein sequence ID" value="KAK3257780.1"/>
    <property type="molecule type" value="Genomic_DNA"/>
</dbReference>
<evidence type="ECO:0000256" key="6">
    <source>
        <dbReference type="ARBA" id="ARBA00039449"/>
    </source>
</evidence>
<comment type="catalytic activity">
    <reaction evidence="9">
        <text>N-terminal L-prolyl-L-prolyl-L-lysyl-[protein] + 2 S-adenosyl-L-methionine = N-terminal N,N-dimethyl-L-prolyl-L-prolyl-L-lysyl-[protein] + 2 S-adenosyl-L-homocysteine + 2 H(+)</text>
        <dbReference type="Rhea" id="RHEA:54736"/>
        <dbReference type="Rhea" id="RHEA-COMP:13787"/>
        <dbReference type="Rhea" id="RHEA-COMP:13974"/>
        <dbReference type="ChEBI" id="CHEBI:15378"/>
        <dbReference type="ChEBI" id="CHEBI:57856"/>
        <dbReference type="ChEBI" id="CHEBI:59789"/>
        <dbReference type="ChEBI" id="CHEBI:138059"/>
        <dbReference type="ChEBI" id="CHEBI:138318"/>
        <dbReference type="EC" id="2.1.1.244"/>
    </reaction>
</comment>
<comment type="similarity">
    <text evidence="1">Belongs to the methyltransferase superfamily. NTM1 family.</text>
</comment>
<gene>
    <name evidence="11" type="ORF">CYMTET_33145</name>
</gene>
<sequence>MAQFTAKGVDSNGKAFGSVEELWSAELGNVDSSGKDTWYTKGIEYWDNVDATVDGVLGGFGHVSGVDVKESALFIRGNMAERLAATATSASPLVAIGGSTYPKP</sequence>
<keyword evidence="12" id="KW-1185">Reference proteome</keyword>
<dbReference type="Pfam" id="PF05891">
    <property type="entry name" value="Methyltransf_PK"/>
    <property type="match status" value="1"/>
</dbReference>
<accession>A0AAE0KRI0</accession>
<feature type="non-terminal residue" evidence="11">
    <location>
        <position position="104"/>
    </location>
</feature>
<reference evidence="11 12" key="1">
    <citation type="journal article" date="2015" name="Genome Biol. Evol.">
        <title>Comparative Genomics of a Bacterivorous Green Alga Reveals Evolutionary Causalities and Consequences of Phago-Mixotrophic Mode of Nutrition.</title>
        <authorList>
            <person name="Burns J.A."/>
            <person name="Paasch A."/>
            <person name="Narechania A."/>
            <person name="Kim E."/>
        </authorList>
    </citation>
    <scope>NUCLEOTIDE SEQUENCE [LARGE SCALE GENOMIC DNA]</scope>
    <source>
        <strain evidence="11 12">PLY_AMNH</strain>
    </source>
</reference>
<name>A0AAE0KRI0_9CHLO</name>
<dbReference type="InterPro" id="IPR029063">
    <property type="entry name" value="SAM-dependent_MTases_sf"/>
</dbReference>
<comment type="catalytic activity">
    <reaction evidence="10">
        <text>N-terminal L-alanyl-L-prolyl-L-lysyl-[protein] + 3 S-adenosyl-L-methionine = N-terminal N,N,N-trimethyl-L-alanyl-L-prolyl-L-lysyl-[protein] + 3 S-adenosyl-L-homocysteine + 3 H(+)</text>
        <dbReference type="Rhea" id="RHEA:54712"/>
        <dbReference type="Rhea" id="RHEA-COMP:13785"/>
        <dbReference type="Rhea" id="RHEA-COMP:13971"/>
        <dbReference type="ChEBI" id="CHEBI:15378"/>
        <dbReference type="ChEBI" id="CHEBI:57856"/>
        <dbReference type="ChEBI" id="CHEBI:59789"/>
        <dbReference type="ChEBI" id="CHEBI:138057"/>
        <dbReference type="ChEBI" id="CHEBI:138315"/>
        <dbReference type="EC" id="2.1.1.244"/>
    </reaction>
</comment>
<keyword evidence="2" id="KW-0489">Methyltransferase</keyword>
<dbReference type="GO" id="GO:0032259">
    <property type="term" value="P:methylation"/>
    <property type="evidence" value="ECO:0007669"/>
    <property type="project" value="UniProtKB-KW"/>
</dbReference>
<evidence type="ECO:0000313" key="12">
    <source>
        <dbReference type="Proteomes" id="UP001190700"/>
    </source>
</evidence>
<dbReference type="GO" id="GO:0071885">
    <property type="term" value="F:N-terminal protein N-methyltransferase activity"/>
    <property type="evidence" value="ECO:0007669"/>
    <property type="project" value="UniProtKB-EC"/>
</dbReference>
<dbReference type="PANTHER" id="PTHR12753">
    <property type="entry name" value="AD-003 - RELATED"/>
    <property type="match status" value="1"/>
</dbReference>
<dbReference type="PANTHER" id="PTHR12753:SF0">
    <property type="entry name" value="ALPHA N-TERMINAL PROTEIN METHYLTRANSFERASE 1"/>
    <property type="match status" value="1"/>
</dbReference>